<dbReference type="InterPro" id="IPR015424">
    <property type="entry name" value="PyrdxlP-dep_Trfase"/>
</dbReference>
<comment type="cofactor">
    <cofactor evidence="1">
        <name>pyridoxal 5'-phosphate</name>
        <dbReference type="ChEBI" id="CHEBI:597326"/>
    </cofactor>
</comment>
<dbReference type="InterPro" id="IPR050881">
    <property type="entry name" value="LL-DAP_aminotransferase"/>
</dbReference>
<dbReference type="EMBL" id="BPMS01000004">
    <property type="protein sequence ID" value="GIZ88205.1"/>
    <property type="molecule type" value="Genomic_DNA"/>
</dbReference>
<dbReference type="CDD" id="cd00609">
    <property type="entry name" value="AAT_like"/>
    <property type="match status" value="1"/>
</dbReference>
<accession>A0AA37CEJ0</accession>
<reference evidence="5 8" key="1">
    <citation type="submission" date="2021-07" db="EMBL/GenBank/DDBJ databases">
        <title>Whole genome sequencing of carbapenem-resistant Pseudomonas spp. isolated in Japan.</title>
        <authorList>
            <person name="Suzuki M."/>
            <person name="Maehana S."/>
            <person name="Kitasato H."/>
        </authorList>
    </citation>
    <scope>NUCLEOTIDE SEQUENCE</scope>
    <source>
        <strain evidence="5">KAM435</strain>
        <strain evidence="6 8">KAM436</strain>
    </source>
</reference>
<keyword evidence="3" id="KW-0808">Transferase</keyword>
<comment type="caution">
    <text evidence="5">The sequence shown here is derived from an EMBL/GenBank/DDBJ whole genome shotgun (WGS) entry which is preliminary data.</text>
</comment>
<name>A0AA37CEJ0_AQUAC</name>
<evidence type="ECO:0000313" key="5">
    <source>
        <dbReference type="EMBL" id="GIZ88205.1"/>
    </source>
</evidence>
<dbReference type="NCBIfam" id="TIGR03538">
    <property type="entry name" value="DapC_gpp"/>
    <property type="match status" value="1"/>
</dbReference>
<keyword evidence="2" id="KW-0032">Aminotransferase</keyword>
<dbReference type="Gene3D" id="3.90.1150.10">
    <property type="entry name" value="Aspartate Aminotransferase, domain 1"/>
    <property type="match status" value="1"/>
</dbReference>
<sequence>MNHALTQLQPYPFEKLRALLAGAQPPADKRPIALSIGEPKHKSPDFVAQALANNLDQLAVYPTTLGIPALREAIAAWCERRFGVPSGWLDAARHVLPVNGTREALFAFTQTVVQRDVGGLVVSPNPFYQIYEGAALLAGAEPHYLPCLEDNGFNPDFDAVPADIWQRCQILFLCSPGNPTGALVPMEQLKKLIALADKHDFVIAADECYSELYFDEENPPPGLLSACAELGRSDFKRCVVFHSLSKRSNLPGLRSGFVAGDADILKAFLLYRTYHGCAMPVQTQLASIAAWQDEAHVRANRDQYRAKYDAVLEILQPVLNVQRPDGSFYLWAKTPGDDTTFTRELFAREHVTVVPGSYLSREVNGENPGAGRIRMALVAPLAECIEAAQRIRHFLQG</sequence>
<dbReference type="InterPro" id="IPR004839">
    <property type="entry name" value="Aminotransferase_I/II_large"/>
</dbReference>
<evidence type="ECO:0000313" key="8">
    <source>
        <dbReference type="Proteomes" id="UP000887228"/>
    </source>
</evidence>
<dbReference type="SUPFAM" id="SSF53383">
    <property type="entry name" value="PLP-dependent transferases"/>
    <property type="match status" value="1"/>
</dbReference>
<evidence type="ECO:0000256" key="1">
    <source>
        <dbReference type="ARBA" id="ARBA00001933"/>
    </source>
</evidence>
<proteinExistence type="predicted"/>
<dbReference type="InterPro" id="IPR019878">
    <property type="entry name" value="DapC_beta/gammaproteobac"/>
</dbReference>
<dbReference type="InterPro" id="IPR015421">
    <property type="entry name" value="PyrdxlP-dep_Trfase_major"/>
</dbReference>
<evidence type="ECO:0000259" key="4">
    <source>
        <dbReference type="Pfam" id="PF00155"/>
    </source>
</evidence>
<dbReference type="Proteomes" id="UP000887228">
    <property type="component" value="Unassembled WGS sequence"/>
</dbReference>
<evidence type="ECO:0000256" key="3">
    <source>
        <dbReference type="ARBA" id="ARBA00022679"/>
    </source>
</evidence>
<dbReference type="Proteomes" id="UP000887212">
    <property type="component" value="Unassembled WGS sequence"/>
</dbReference>
<dbReference type="GO" id="GO:0009089">
    <property type="term" value="P:lysine biosynthetic process via diaminopimelate"/>
    <property type="evidence" value="ECO:0007669"/>
    <property type="project" value="InterPro"/>
</dbReference>
<dbReference type="Gene3D" id="3.40.640.10">
    <property type="entry name" value="Type I PLP-dependent aspartate aminotransferase-like (Major domain)"/>
    <property type="match status" value="1"/>
</dbReference>
<dbReference type="GO" id="GO:0030170">
    <property type="term" value="F:pyridoxal phosphate binding"/>
    <property type="evidence" value="ECO:0007669"/>
    <property type="project" value="InterPro"/>
</dbReference>
<feature type="domain" description="Aminotransferase class I/classII large" evidence="4">
    <location>
        <begin position="32"/>
        <end position="389"/>
    </location>
</feature>
<evidence type="ECO:0000313" key="6">
    <source>
        <dbReference type="EMBL" id="GIZ92545.1"/>
    </source>
</evidence>
<dbReference type="RefSeq" id="WP_203788072.1">
    <property type="nucleotide sequence ID" value="NZ_AP024354.1"/>
</dbReference>
<protein>
    <submittedName>
        <fullName evidence="5">Succinyldiaminopimelate transaminase</fullName>
    </submittedName>
</protein>
<dbReference type="InterPro" id="IPR015422">
    <property type="entry name" value="PyrdxlP-dep_Trfase_small"/>
</dbReference>
<evidence type="ECO:0000313" key="7">
    <source>
        <dbReference type="Proteomes" id="UP000887212"/>
    </source>
</evidence>
<dbReference type="GO" id="GO:0009016">
    <property type="term" value="F:succinyldiaminopimelate transaminase activity"/>
    <property type="evidence" value="ECO:0007669"/>
    <property type="project" value="InterPro"/>
</dbReference>
<dbReference type="Pfam" id="PF00155">
    <property type="entry name" value="Aminotran_1_2"/>
    <property type="match status" value="1"/>
</dbReference>
<dbReference type="AlphaFoldDB" id="A0AA37CEJ0"/>
<dbReference type="PANTHER" id="PTHR42832">
    <property type="entry name" value="AMINO ACID AMINOTRANSFERASE"/>
    <property type="match status" value="1"/>
</dbReference>
<gene>
    <name evidence="5" type="ORF">KAM435_15320</name>
    <name evidence="6" type="ORF">KAM436_15130</name>
</gene>
<evidence type="ECO:0000256" key="2">
    <source>
        <dbReference type="ARBA" id="ARBA00022576"/>
    </source>
</evidence>
<organism evidence="5 7">
    <name type="scientific">Aquipseudomonas alcaligenes</name>
    <name type="common">Pseudomonas alcaligenes</name>
    <dbReference type="NCBI Taxonomy" id="43263"/>
    <lineage>
        <taxon>Bacteria</taxon>
        <taxon>Pseudomonadati</taxon>
        <taxon>Pseudomonadota</taxon>
        <taxon>Gammaproteobacteria</taxon>
        <taxon>Pseudomonadales</taxon>
        <taxon>Pseudomonadaceae</taxon>
        <taxon>Aquipseudomonas</taxon>
    </lineage>
</organism>
<dbReference type="EMBL" id="BPMT01000004">
    <property type="protein sequence ID" value="GIZ92545.1"/>
    <property type="molecule type" value="Genomic_DNA"/>
</dbReference>
<dbReference type="PANTHER" id="PTHR42832:SF3">
    <property type="entry name" value="L-GLUTAMINE--4-(METHYLSULFANYL)-2-OXOBUTANOATE AMINOTRANSFERASE"/>
    <property type="match status" value="1"/>
</dbReference>